<feature type="signal peptide" evidence="1">
    <location>
        <begin position="1"/>
        <end position="21"/>
    </location>
</feature>
<dbReference type="AlphaFoldDB" id="A0A1I6BDA6"/>
<evidence type="ECO:0000313" key="3">
    <source>
        <dbReference type="Proteomes" id="UP000199029"/>
    </source>
</evidence>
<organism evidence="2 3">
    <name type="scientific">Hymenobacter arizonensis</name>
    <name type="common">Siccationidurans arizonensis</name>
    <dbReference type="NCBI Taxonomy" id="1227077"/>
    <lineage>
        <taxon>Bacteria</taxon>
        <taxon>Pseudomonadati</taxon>
        <taxon>Bacteroidota</taxon>
        <taxon>Cytophagia</taxon>
        <taxon>Cytophagales</taxon>
        <taxon>Hymenobacteraceae</taxon>
        <taxon>Hymenobacter</taxon>
    </lineage>
</organism>
<name>A0A1I6BDA6_HYMAR</name>
<gene>
    <name evidence="2" type="ORF">SAMN04515668_4379</name>
</gene>
<proteinExistence type="predicted"/>
<keyword evidence="1" id="KW-0732">Signal</keyword>
<reference evidence="3" key="1">
    <citation type="submission" date="2016-10" db="EMBL/GenBank/DDBJ databases">
        <authorList>
            <person name="Varghese N."/>
            <person name="Submissions S."/>
        </authorList>
    </citation>
    <scope>NUCLEOTIDE SEQUENCE [LARGE SCALE GENOMIC DNA]</scope>
    <source>
        <strain evidence="3">OR362-8,ATCC BAA-1266,JCM 13504</strain>
    </source>
</reference>
<sequence>MRPCCRLALLLLFLRASGAGAAPGLSNPYYNACPGSARLTTHEQLHGRFYYHRAPFSQQVVFYYYPQGPSSRRKIPAAQIQHLTVRSRRDTTQQRTFERQQGRLVRTLADGTQQALTRARFSE</sequence>
<feature type="chain" id="PRO_5011670974" evidence="1">
    <location>
        <begin position="22"/>
        <end position="123"/>
    </location>
</feature>
<protein>
    <submittedName>
        <fullName evidence="2">Uncharacterized protein</fullName>
    </submittedName>
</protein>
<evidence type="ECO:0000313" key="2">
    <source>
        <dbReference type="EMBL" id="SFQ78930.1"/>
    </source>
</evidence>
<keyword evidence="3" id="KW-1185">Reference proteome</keyword>
<evidence type="ECO:0000256" key="1">
    <source>
        <dbReference type="SAM" id="SignalP"/>
    </source>
</evidence>
<accession>A0A1I6BDA6</accession>
<dbReference type="Proteomes" id="UP000199029">
    <property type="component" value="Unassembled WGS sequence"/>
</dbReference>
<dbReference type="EMBL" id="FOXS01000008">
    <property type="protein sequence ID" value="SFQ78930.1"/>
    <property type="molecule type" value="Genomic_DNA"/>
</dbReference>